<dbReference type="EMBL" id="BONC01000008">
    <property type="protein sequence ID" value="GIF55530.1"/>
    <property type="molecule type" value="Genomic_DNA"/>
</dbReference>
<name>A0ABQ4BYH3_9ACTN</name>
<dbReference type="Proteomes" id="UP000624325">
    <property type="component" value="Unassembled WGS sequence"/>
</dbReference>
<keyword evidence="3" id="KW-1185">Reference proteome</keyword>
<evidence type="ECO:0000313" key="2">
    <source>
        <dbReference type="EMBL" id="GIF55530.1"/>
    </source>
</evidence>
<evidence type="ECO:0000313" key="3">
    <source>
        <dbReference type="Proteomes" id="UP000624325"/>
    </source>
</evidence>
<evidence type="ECO:0000259" key="1">
    <source>
        <dbReference type="Pfam" id="PF24696"/>
    </source>
</evidence>
<dbReference type="RefSeq" id="WP_203701340.1">
    <property type="nucleotide sequence ID" value="NZ_BAAALU010000007.1"/>
</dbReference>
<comment type="caution">
    <text evidence="2">The sequence shown here is derived from an EMBL/GenBank/DDBJ whole genome shotgun (WGS) entry which is preliminary data.</text>
</comment>
<gene>
    <name evidence="2" type="ORF">Air01nite_16250</name>
</gene>
<reference evidence="2 3" key="1">
    <citation type="submission" date="2021-01" db="EMBL/GenBank/DDBJ databases">
        <title>Whole genome shotgun sequence of Asanoa iriomotensis NBRC 100142.</title>
        <authorList>
            <person name="Komaki H."/>
            <person name="Tamura T."/>
        </authorList>
    </citation>
    <scope>NUCLEOTIDE SEQUENCE [LARGE SCALE GENOMIC DNA]</scope>
    <source>
        <strain evidence="2 3">NBRC 100142</strain>
    </source>
</reference>
<protein>
    <recommendedName>
        <fullName evidence="1">UGSC-like domain-containing protein</fullName>
    </recommendedName>
</protein>
<proteinExistence type="predicted"/>
<dbReference type="InterPro" id="IPR057767">
    <property type="entry name" value="UGSC-like_dom"/>
</dbReference>
<accession>A0ABQ4BYH3</accession>
<sequence>MATLEFLNPVAETEFHHVPPAARAGTGLDGRTVGLFWNMKPGGDVALRVVREKLAARFPGAAFRDYVGSVGSSVRLATPEDQDRMAAECDVVIGTTGDCGGCTSWLIHSMVGLEERGVATASIVARHFLDDAQRSASVLGLAGLPMVVIDHTLNNATEADIRGMLEPAVPGFVTALTEPVVEDARPAVAPAETETLDGDDLLDCAAGYNALLVERGWSDGLPLVPATPASVARMLAGTKLAPGTVVAKALYPGLGVATVEKIAVNGVMAGCRPEHMPVLIALVRAYEGLGILGKTQAISTGPNAPMVLLSGPVVERLGLNFGTCGAGPGSPSHVNTVIGRALRLILMNIGQAYPNVLDMDTIGSPNKYSFCLAENAGANPFEPWNQSKGYAQGDSTLSIACVYPGPDIYDITATRPEELLDTLISMTGSYNGTASAGRWLFGGRGDPTTGQKYREHHVLLLAPVHAALVASHGWSLDDVRQYLHRGSRIPFRRLGLNIVKPQEAALAAAKPELSWLLDQPDTLVSIAERPECFEVFVTGGDGGRSQFYYGGSEISTVRIEEF</sequence>
<organism evidence="2 3">
    <name type="scientific">Asanoa iriomotensis</name>
    <dbReference type="NCBI Taxonomy" id="234613"/>
    <lineage>
        <taxon>Bacteria</taxon>
        <taxon>Bacillati</taxon>
        <taxon>Actinomycetota</taxon>
        <taxon>Actinomycetes</taxon>
        <taxon>Micromonosporales</taxon>
        <taxon>Micromonosporaceae</taxon>
        <taxon>Asanoa</taxon>
    </lineage>
</organism>
<feature type="domain" description="UGSC-like" evidence="1">
    <location>
        <begin position="6"/>
        <end position="177"/>
    </location>
</feature>
<dbReference type="Pfam" id="PF24696">
    <property type="entry name" value="UGSC"/>
    <property type="match status" value="1"/>
</dbReference>